<reference evidence="2 3" key="1">
    <citation type="journal article" date="2019" name="Int. J. Syst. Evol. Microbiol.">
        <title>The Global Catalogue of Microorganisms (GCM) 10K type strain sequencing project: providing services to taxonomists for standard genome sequencing and annotation.</title>
        <authorList>
            <consortium name="The Broad Institute Genomics Platform"/>
            <consortium name="The Broad Institute Genome Sequencing Center for Infectious Disease"/>
            <person name="Wu L."/>
            <person name="Ma J."/>
        </authorList>
    </citation>
    <scope>NUCLEOTIDE SEQUENCE [LARGE SCALE GENOMIC DNA]</scope>
    <source>
        <strain evidence="2 3">SYNS20</strain>
    </source>
</reference>
<keyword evidence="3" id="KW-1185">Reference proteome</keyword>
<dbReference type="AlphaFoldDB" id="A0ABD5TF46"/>
<dbReference type="RefSeq" id="WP_284062880.1">
    <property type="nucleotide sequence ID" value="NZ_CP126158.1"/>
</dbReference>
<feature type="region of interest" description="Disordered" evidence="1">
    <location>
        <begin position="60"/>
        <end position="80"/>
    </location>
</feature>
<gene>
    <name evidence="2" type="ORF">ACFQFD_08755</name>
</gene>
<comment type="caution">
    <text evidence="2">The sequence shown here is derived from an EMBL/GenBank/DDBJ whole genome shotgun (WGS) entry which is preliminary data.</text>
</comment>
<dbReference type="Proteomes" id="UP001596443">
    <property type="component" value="Unassembled WGS sequence"/>
</dbReference>
<organism evidence="2 3">
    <name type="scientific">Halobaculum halobium</name>
    <dbReference type="NCBI Taxonomy" id="3032281"/>
    <lineage>
        <taxon>Archaea</taxon>
        <taxon>Methanobacteriati</taxon>
        <taxon>Methanobacteriota</taxon>
        <taxon>Stenosarchaea group</taxon>
        <taxon>Halobacteria</taxon>
        <taxon>Halobacteriales</taxon>
        <taxon>Haloferacaceae</taxon>
        <taxon>Halobaculum</taxon>
    </lineage>
</organism>
<protein>
    <submittedName>
        <fullName evidence="2">Uncharacterized protein</fullName>
    </submittedName>
</protein>
<evidence type="ECO:0000313" key="2">
    <source>
        <dbReference type="EMBL" id="MFC6786065.1"/>
    </source>
</evidence>
<accession>A0ABD5TF46</accession>
<sequence>MSTAAKFVARDAGDDAAIWRWSEGRVRDGARERDARALRVGRLRGRVGVAAVGEYEGTGSLAGSDTDASATITAAASAEE</sequence>
<dbReference type="EMBL" id="JBHSWX010000012">
    <property type="protein sequence ID" value="MFC6786065.1"/>
    <property type="molecule type" value="Genomic_DNA"/>
</dbReference>
<evidence type="ECO:0000256" key="1">
    <source>
        <dbReference type="SAM" id="MobiDB-lite"/>
    </source>
</evidence>
<proteinExistence type="predicted"/>
<name>A0ABD5TF46_9EURY</name>
<dbReference type="GeneID" id="81209132"/>
<evidence type="ECO:0000313" key="3">
    <source>
        <dbReference type="Proteomes" id="UP001596443"/>
    </source>
</evidence>
<feature type="compositionally biased region" description="Low complexity" evidence="1">
    <location>
        <begin position="62"/>
        <end position="80"/>
    </location>
</feature>